<dbReference type="AlphaFoldDB" id="A0ABD3NAU4"/>
<comment type="caution">
    <text evidence="2">The sequence shown here is derived from an EMBL/GenBank/DDBJ whole genome shotgun (WGS) entry which is preliminary data.</text>
</comment>
<sequence>MSSSNTNSRKLSSSSSLKQTIAAIVTVLLFLNFRHNASLTTLYSSSILLPFENLPIIPNNNQLNTHHYEFLTKPHQLPTLTLIDPHFLGGFRNQHMRFVTFINMAISRNLSQILLPSLSWGDAYNKGKSLKHEYLFDVTYWNERAIEKGLPRLVRYDEGVLDGGGCFNVSSGLWSGFREGYLRSNETNLRRWDGNEEVGKSERPHCRGTNINAAVQGNNTNATTLLVPIGAGKGAGIFWYDYFKLQNKKTNSIVEERATIEQSIFQLLRPSLALRTAMERAIQTATSSNRTRTNHAQDSSATHKHRLIALHPRVEQEMMTHRCHIFMEQNLTRVFERIGAFPAFSSVDSNHNDTANVALDQRMPTQQHHFNYDLIFMAVSASEVDRPPRTDPKAAHLKDVMIGNRNTLIHARQHGLFGGIPIFESGASTAKQVRFAIDNNDSSRTFTAESRGVVELVASIINFFTSVSADVFIGVKGSSFSTDVFAVRHYLSKERAELHGGNYIIGPGGIEELVGPPKVHSC</sequence>
<evidence type="ECO:0000313" key="3">
    <source>
        <dbReference type="Proteomes" id="UP001530400"/>
    </source>
</evidence>
<keyword evidence="3" id="KW-1185">Reference proteome</keyword>
<accession>A0ABD3NAU4</accession>
<protein>
    <recommendedName>
        <fullName evidence="4">O-fucosyltransferase family protein</fullName>
    </recommendedName>
</protein>
<name>A0ABD3NAU4_9STRA</name>
<proteinExistence type="predicted"/>
<dbReference type="Proteomes" id="UP001530400">
    <property type="component" value="Unassembled WGS sequence"/>
</dbReference>
<gene>
    <name evidence="2" type="ORF">ACHAWO_011320</name>
</gene>
<dbReference type="EMBL" id="JALLPJ020001324">
    <property type="protein sequence ID" value="KAL3769830.1"/>
    <property type="molecule type" value="Genomic_DNA"/>
</dbReference>
<reference evidence="2 3" key="1">
    <citation type="submission" date="2024-10" db="EMBL/GenBank/DDBJ databases">
        <title>Updated reference genomes for cyclostephanoid diatoms.</title>
        <authorList>
            <person name="Roberts W.R."/>
            <person name="Alverson A.J."/>
        </authorList>
    </citation>
    <scope>NUCLEOTIDE SEQUENCE [LARGE SCALE GENOMIC DNA]</scope>
    <source>
        <strain evidence="2 3">AJA010-31</strain>
    </source>
</reference>
<evidence type="ECO:0008006" key="4">
    <source>
        <dbReference type="Google" id="ProtNLM"/>
    </source>
</evidence>
<evidence type="ECO:0000313" key="2">
    <source>
        <dbReference type="EMBL" id="KAL3769830.1"/>
    </source>
</evidence>
<organism evidence="2 3">
    <name type="scientific">Cyclotella atomus</name>
    <dbReference type="NCBI Taxonomy" id="382360"/>
    <lineage>
        <taxon>Eukaryota</taxon>
        <taxon>Sar</taxon>
        <taxon>Stramenopiles</taxon>
        <taxon>Ochrophyta</taxon>
        <taxon>Bacillariophyta</taxon>
        <taxon>Coscinodiscophyceae</taxon>
        <taxon>Thalassiosirophycidae</taxon>
        <taxon>Stephanodiscales</taxon>
        <taxon>Stephanodiscaceae</taxon>
        <taxon>Cyclotella</taxon>
    </lineage>
</organism>
<feature type="compositionally biased region" description="Polar residues" evidence="1">
    <location>
        <begin position="284"/>
        <end position="300"/>
    </location>
</feature>
<feature type="region of interest" description="Disordered" evidence="1">
    <location>
        <begin position="284"/>
        <end position="303"/>
    </location>
</feature>
<evidence type="ECO:0000256" key="1">
    <source>
        <dbReference type="SAM" id="MobiDB-lite"/>
    </source>
</evidence>